<keyword evidence="10" id="KW-0793">Thylakoid</keyword>
<dbReference type="GO" id="GO:0045038">
    <property type="term" value="P:protein import into chloroplast thylakoid membrane"/>
    <property type="evidence" value="ECO:0000318"/>
    <property type="project" value="GO_Central"/>
</dbReference>
<dbReference type="PANTHER" id="PTHR33162">
    <property type="entry name" value="SEC-INDEPENDENT PROTEIN TRANSLOCASE PROTEIN TATA, CHLOROPLASTIC"/>
    <property type="match status" value="1"/>
</dbReference>
<evidence type="ECO:0000256" key="10">
    <source>
        <dbReference type="ARBA" id="ARBA00023078"/>
    </source>
</evidence>
<evidence type="ECO:0008006" key="17">
    <source>
        <dbReference type="Google" id="ProtNLM"/>
    </source>
</evidence>
<dbReference type="GO" id="GO:0009535">
    <property type="term" value="C:chloroplast thylakoid membrane"/>
    <property type="evidence" value="ECO:0000318"/>
    <property type="project" value="GO_Central"/>
</dbReference>
<organism evidence="15 16">
    <name type="scientific">Erythranthe guttata</name>
    <name type="common">Yellow monkey flower</name>
    <name type="synonym">Mimulus guttatus</name>
    <dbReference type="NCBI Taxonomy" id="4155"/>
    <lineage>
        <taxon>Eukaryota</taxon>
        <taxon>Viridiplantae</taxon>
        <taxon>Streptophyta</taxon>
        <taxon>Embryophyta</taxon>
        <taxon>Tracheophyta</taxon>
        <taxon>Spermatophyta</taxon>
        <taxon>Magnoliopsida</taxon>
        <taxon>eudicotyledons</taxon>
        <taxon>Gunneridae</taxon>
        <taxon>Pentapetalae</taxon>
        <taxon>asterids</taxon>
        <taxon>lamiids</taxon>
        <taxon>Lamiales</taxon>
        <taxon>Phrymaceae</taxon>
        <taxon>Erythranthe</taxon>
    </lineage>
</organism>
<feature type="compositionally biased region" description="Polar residues" evidence="13">
    <location>
        <begin position="248"/>
        <end position="274"/>
    </location>
</feature>
<evidence type="ECO:0000256" key="5">
    <source>
        <dbReference type="ARBA" id="ARBA00022692"/>
    </source>
</evidence>
<dbReference type="GO" id="GO:0009977">
    <property type="term" value="F:proton motive force dependent protein transmembrane transporter activity"/>
    <property type="evidence" value="ECO:0000318"/>
    <property type="project" value="GO_Central"/>
</dbReference>
<dbReference type="Gene3D" id="1.20.5.3310">
    <property type="match status" value="1"/>
</dbReference>
<dbReference type="GO" id="GO:0043953">
    <property type="term" value="P:protein transport by the Tat complex"/>
    <property type="evidence" value="ECO:0000318"/>
    <property type="project" value="GO_Central"/>
</dbReference>
<keyword evidence="9" id="KW-0811">Translocation</keyword>
<keyword evidence="3" id="KW-0150">Chloroplast</keyword>
<name>A0A022PVM9_ERYGU</name>
<dbReference type="GO" id="GO:0033281">
    <property type="term" value="C:TAT protein transport complex"/>
    <property type="evidence" value="ECO:0007669"/>
    <property type="project" value="UniProtKB-ARBA"/>
</dbReference>
<evidence type="ECO:0000313" key="16">
    <source>
        <dbReference type="Proteomes" id="UP000030748"/>
    </source>
</evidence>
<feature type="region of interest" description="Disordered" evidence="13">
    <location>
        <begin position="316"/>
        <end position="366"/>
    </location>
</feature>
<keyword evidence="7" id="KW-0809">Transit peptide</keyword>
<evidence type="ECO:0000256" key="12">
    <source>
        <dbReference type="ARBA" id="ARBA00025340"/>
    </source>
</evidence>
<keyword evidence="8 14" id="KW-1133">Transmembrane helix</keyword>
<dbReference type="Proteomes" id="UP000030748">
    <property type="component" value="Unassembled WGS sequence"/>
</dbReference>
<evidence type="ECO:0000256" key="13">
    <source>
        <dbReference type="SAM" id="MobiDB-lite"/>
    </source>
</evidence>
<feature type="region of interest" description="Disordered" evidence="13">
    <location>
        <begin position="243"/>
        <end position="295"/>
    </location>
</feature>
<keyword evidence="11 14" id="KW-0472">Membrane</keyword>
<dbReference type="EMBL" id="KI632289">
    <property type="protein sequence ID" value="EYU19569.1"/>
    <property type="molecule type" value="Genomic_DNA"/>
</dbReference>
<evidence type="ECO:0000256" key="9">
    <source>
        <dbReference type="ARBA" id="ARBA00023010"/>
    </source>
</evidence>
<comment type="function">
    <text evidence="12">Part of the twin-arginine translocation (Tat) system that transports large folded proteins containing a characteristic twin-arginine motif in their signal peptide across the thylakoid membrane. Involved in delta pH-dependent protein transport required for chloroplast development, especially thylakoid membrane formation. TATC and TATB mediate precursor recognition, whereas TATA facilitates translocation.</text>
</comment>
<keyword evidence="2" id="KW-0813">Transport</keyword>
<evidence type="ECO:0000256" key="11">
    <source>
        <dbReference type="ARBA" id="ARBA00023136"/>
    </source>
</evidence>
<dbReference type="PANTHER" id="PTHR33162:SF3">
    <property type="entry name" value="SEC-INDEPENDENT PROTEIN TRANSLOCASE PROTEIN TATB, CHLOROPLASTIC"/>
    <property type="match status" value="1"/>
</dbReference>
<keyword evidence="6" id="KW-0653">Protein transport</keyword>
<feature type="compositionally biased region" description="Polar residues" evidence="13">
    <location>
        <begin position="337"/>
        <end position="350"/>
    </location>
</feature>
<dbReference type="FunFam" id="1.20.5.3310:FF:000003">
    <property type="entry name" value="Sec-independent protein translocase protein TATB, chloroplastic"/>
    <property type="match status" value="1"/>
</dbReference>
<evidence type="ECO:0000256" key="7">
    <source>
        <dbReference type="ARBA" id="ARBA00022946"/>
    </source>
</evidence>
<keyword evidence="4" id="KW-0934">Plastid</keyword>
<comment type="subcellular location">
    <subcellularLocation>
        <location evidence="1">Plastid</location>
        <location evidence="1">Chloroplast thylakoid membrane</location>
        <topology evidence="1">Single-pass membrane protein</topology>
    </subcellularLocation>
</comment>
<dbReference type="InterPro" id="IPR003369">
    <property type="entry name" value="TatA/B/E"/>
</dbReference>
<evidence type="ECO:0000256" key="3">
    <source>
        <dbReference type="ARBA" id="ARBA00022528"/>
    </source>
</evidence>
<evidence type="ECO:0000313" key="15">
    <source>
        <dbReference type="EMBL" id="EYU19569.1"/>
    </source>
</evidence>
<feature type="compositionally biased region" description="Polar residues" evidence="13">
    <location>
        <begin position="318"/>
        <end position="330"/>
    </location>
</feature>
<evidence type="ECO:0000256" key="8">
    <source>
        <dbReference type="ARBA" id="ARBA00022989"/>
    </source>
</evidence>
<protein>
    <recommendedName>
        <fullName evidence="17">Sec-independent protein translocase protein TATB, chloroplastic</fullName>
    </recommendedName>
</protein>
<dbReference type="Pfam" id="PF02416">
    <property type="entry name" value="TatA_B_E"/>
    <property type="match status" value="1"/>
</dbReference>
<reference evidence="15 16" key="1">
    <citation type="journal article" date="2013" name="Proc. Natl. Acad. Sci. U.S.A.">
        <title>Fine-scale variation in meiotic recombination in Mimulus inferred from population shotgun sequencing.</title>
        <authorList>
            <person name="Hellsten U."/>
            <person name="Wright K.M."/>
            <person name="Jenkins J."/>
            <person name="Shu S."/>
            <person name="Yuan Y."/>
            <person name="Wessler S.R."/>
            <person name="Schmutz J."/>
            <person name="Willis J.H."/>
            <person name="Rokhsar D.S."/>
        </authorList>
    </citation>
    <scope>NUCLEOTIDE SEQUENCE [LARGE SCALE GENOMIC DNA]</scope>
    <source>
        <strain evidence="16">cv. DUN x IM62</strain>
    </source>
</reference>
<feature type="transmembrane region" description="Helical" evidence="14">
    <location>
        <begin position="174"/>
        <end position="198"/>
    </location>
</feature>
<dbReference type="GO" id="GO:0065002">
    <property type="term" value="P:intracellular protein transmembrane transport"/>
    <property type="evidence" value="ECO:0000318"/>
    <property type="project" value="GO_Central"/>
</dbReference>
<evidence type="ECO:0000256" key="1">
    <source>
        <dbReference type="ARBA" id="ARBA00004581"/>
    </source>
</evidence>
<evidence type="ECO:0000256" key="14">
    <source>
        <dbReference type="SAM" id="Phobius"/>
    </source>
</evidence>
<accession>A0A022PVM9</accession>
<dbReference type="AlphaFoldDB" id="A0A022PVM9"/>
<evidence type="ECO:0000256" key="4">
    <source>
        <dbReference type="ARBA" id="ARBA00022640"/>
    </source>
</evidence>
<evidence type="ECO:0000256" key="2">
    <source>
        <dbReference type="ARBA" id="ARBA00022448"/>
    </source>
</evidence>
<gene>
    <name evidence="15" type="ORF">MIMGU_mgv1a008671mg</name>
</gene>
<evidence type="ECO:0000256" key="6">
    <source>
        <dbReference type="ARBA" id="ARBA00022927"/>
    </source>
</evidence>
<sequence>MRPSLRVRAINLPNKVVTAPFRAPHIHLALDRMPYSQGHCDEERPFAWAYIHIGAINQTASTHFLLHAWKKFQNQAHHQFRHFQMTKTMSFAIFTPAPSLLHPSSSSPYTRTRQPSLFASVPKNSIFNHAAKSVPQLGFALLSQWNGLKQMGISISHYSVKMEKKGRKRKGKGGINASLFGVGAPEALVVGVVALLVFGPKGLAEVARNLGQTLRGFQPTIRELQEVSREFKSTLEREIGLDDIKNPAPTSYMSNTPRPTPQDFITTDESSTNVEPKLPVEYEETPSPSDTELSGAYTADEYLKVTEEQLKGAFVRLQNEQSQLQTPSQDTSEESSRVMNISENSESNAFQEGAAAVSPPAPAPKN</sequence>
<dbReference type="eggNOG" id="ENOG502QSWH">
    <property type="taxonomic scope" value="Eukaryota"/>
</dbReference>
<proteinExistence type="predicted"/>
<keyword evidence="16" id="KW-1185">Reference proteome</keyword>
<dbReference type="STRING" id="4155.A0A022PVM9"/>
<keyword evidence="5 14" id="KW-0812">Transmembrane</keyword>